<dbReference type="AlphaFoldDB" id="A0AAV7UTU9"/>
<proteinExistence type="predicted"/>
<protein>
    <submittedName>
        <fullName evidence="2">Uncharacterized protein</fullName>
    </submittedName>
</protein>
<sequence>MERHKSAQSAQAPACRMQLENPLREGRLVQREKLPDSGSSERGGVVTGLGRRVQVIQMQLQAPLLPCQLRPASGGEVGAAQLMLREVNEPP</sequence>
<organism evidence="2 3">
    <name type="scientific">Pleurodeles waltl</name>
    <name type="common">Iberian ribbed newt</name>
    <dbReference type="NCBI Taxonomy" id="8319"/>
    <lineage>
        <taxon>Eukaryota</taxon>
        <taxon>Metazoa</taxon>
        <taxon>Chordata</taxon>
        <taxon>Craniata</taxon>
        <taxon>Vertebrata</taxon>
        <taxon>Euteleostomi</taxon>
        <taxon>Amphibia</taxon>
        <taxon>Batrachia</taxon>
        <taxon>Caudata</taxon>
        <taxon>Salamandroidea</taxon>
        <taxon>Salamandridae</taxon>
        <taxon>Pleurodelinae</taxon>
        <taxon>Pleurodeles</taxon>
    </lineage>
</organism>
<feature type="region of interest" description="Disordered" evidence="1">
    <location>
        <begin position="21"/>
        <end position="46"/>
    </location>
</feature>
<gene>
    <name evidence="2" type="ORF">NDU88_001274</name>
</gene>
<evidence type="ECO:0000313" key="2">
    <source>
        <dbReference type="EMBL" id="KAJ1191961.1"/>
    </source>
</evidence>
<feature type="compositionally biased region" description="Basic and acidic residues" evidence="1">
    <location>
        <begin position="22"/>
        <end position="35"/>
    </location>
</feature>
<evidence type="ECO:0000313" key="3">
    <source>
        <dbReference type="Proteomes" id="UP001066276"/>
    </source>
</evidence>
<dbReference type="EMBL" id="JANPWB010000004">
    <property type="protein sequence ID" value="KAJ1191961.1"/>
    <property type="molecule type" value="Genomic_DNA"/>
</dbReference>
<accession>A0AAV7UTU9</accession>
<reference evidence="2" key="1">
    <citation type="journal article" date="2022" name="bioRxiv">
        <title>Sequencing and chromosome-scale assembly of the giantPleurodeles waltlgenome.</title>
        <authorList>
            <person name="Brown T."/>
            <person name="Elewa A."/>
            <person name="Iarovenko S."/>
            <person name="Subramanian E."/>
            <person name="Araus A.J."/>
            <person name="Petzold A."/>
            <person name="Susuki M."/>
            <person name="Suzuki K.-i.T."/>
            <person name="Hayashi T."/>
            <person name="Toyoda A."/>
            <person name="Oliveira C."/>
            <person name="Osipova E."/>
            <person name="Leigh N.D."/>
            <person name="Simon A."/>
            <person name="Yun M.H."/>
        </authorList>
    </citation>
    <scope>NUCLEOTIDE SEQUENCE</scope>
    <source>
        <strain evidence="2">20211129_DDA</strain>
        <tissue evidence="2">Liver</tissue>
    </source>
</reference>
<name>A0AAV7UTU9_PLEWA</name>
<dbReference type="Proteomes" id="UP001066276">
    <property type="component" value="Chromosome 2_2"/>
</dbReference>
<keyword evidence="3" id="KW-1185">Reference proteome</keyword>
<comment type="caution">
    <text evidence="2">The sequence shown here is derived from an EMBL/GenBank/DDBJ whole genome shotgun (WGS) entry which is preliminary data.</text>
</comment>
<evidence type="ECO:0000256" key="1">
    <source>
        <dbReference type="SAM" id="MobiDB-lite"/>
    </source>
</evidence>